<dbReference type="PANTHER" id="PTHR43372:SF4">
    <property type="entry name" value="FATTY-ACID AMIDE HYDROLASE 2"/>
    <property type="match status" value="1"/>
</dbReference>
<dbReference type="InterPro" id="IPR052739">
    <property type="entry name" value="FAAH2"/>
</dbReference>
<dbReference type="SUPFAM" id="SSF75304">
    <property type="entry name" value="Amidase signature (AS) enzymes"/>
    <property type="match status" value="1"/>
</dbReference>
<protein>
    <submittedName>
        <fullName evidence="2">Aspartyl-tRNA(Asn)/glutamyl-tRNA(Gln) amidotransferase subunit A</fullName>
        <ecNumber evidence="2">6.3.5.6</ecNumber>
        <ecNumber evidence="2">6.3.5.7</ecNumber>
    </submittedName>
</protein>
<evidence type="ECO:0000259" key="1">
    <source>
        <dbReference type="Pfam" id="PF01425"/>
    </source>
</evidence>
<name>A0A839XMK2_9PSEU</name>
<dbReference type="GO" id="GO:0016740">
    <property type="term" value="F:transferase activity"/>
    <property type="evidence" value="ECO:0007669"/>
    <property type="project" value="UniProtKB-KW"/>
</dbReference>
<dbReference type="Proteomes" id="UP000564573">
    <property type="component" value="Unassembled WGS sequence"/>
</dbReference>
<dbReference type="EMBL" id="JACIBS010000001">
    <property type="protein sequence ID" value="MBB3664500.1"/>
    <property type="molecule type" value="Genomic_DNA"/>
</dbReference>
<dbReference type="Gene3D" id="3.90.1300.10">
    <property type="entry name" value="Amidase signature (AS) domain"/>
    <property type="match status" value="1"/>
</dbReference>
<dbReference type="GO" id="GO:0012505">
    <property type="term" value="C:endomembrane system"/>
    <property type="evidence" value="ECO:0007669"/>
    <property type="project" value="TreeGrafter"/>
</dbReference>
<dbReference type="EC" id="6.3.5.7" evidence="2"/>
<evidence type="ECO:0000313" key="2">
    <source>
        <dbReference type="EMBL" id="MBB3664500.1"/>
    </source>
</evidence>
<dbReference type="InterPro" id="IPR036928">
    <property type="entry name" value="AS_sf"/>
</dbReference>
<dbReference type="GO" id="GO:0050567">
    <property type="term" value="F:glutaminyl-tRNA synthase (glutamine-hydrolyzing) activity"/>
    <property type="evidence" value="ECO:0007669"/>
    <property type="project" value="UniProtKB-EC"/>
</dbReference>
<sequence length="478" mass="51274">MSDPVNTDLHYLTATDALALFRSRELSPVELLDAVIERAAKTEPVINAHCEELFDEAREAARASEARYLGRGEPPRALEGIPVATKEKHAIAGRPSTDAAVPFADRMATESAAVVERVQAAGGIIHARTTTPEFCIAFSTYTPLYGVTRNPWQLDCTPGGSSGGAGASLAAGSTILATGSDIGGSTRVPASFNGVVGFKAPYGRVPGTPPNNLDYYRGDGPMARTIEDTVLFQNVLAGPDFRDHSSVVPKLTLPTELGDVAGMRIALSITLGDYPVEASVRENTMAVAEALRAGGATVEEVALPWKYEEITRTWITHISHTLGPNLRHVADQHGDQLADYTLAMAEQTRRHSATPFGEAMQAETTLQRELAETMEGFDALICPTMGLTEYPADRTVFEPLLVDGHPVEPHFSAFLTHPFNLANRCPVLAVPSGHAPNGVPTGVQIVGHPYQDEAVFRVGKALQIGRPWAFTTDHQPKL</sequence>
<comment type="caution">
    <text evidence="2">The sequence shown here is derived from an EMBL/GenBank/DDBJ whole genome shotgun (WGS) entry which is preliminary data.</text>
</comment>
<dbReference type="EC" id="6.3.5.6" evidence="2"/>
<evidence type="ECO:0000313" key="3">
    <source>
        <dbReference type="Proteomes" id="UP000564573"/>
    </source>
</evidence>
<accession>A0A839XMK2</accession>
<dbReference type="InterPro" id="IPR023631">
    <property type="entry name" value="Amidase_dom"/>
</dbReference>
<dbReference type="Pfam" id="PF01425">
    <property type="entry name" value="Amidase"/>
    <property type="match status" value="1"/>
</dbReference>
<reference evidence="2 3" key="1">
    <citation type="submission" date="2020-08" db="EMBL/GenBank/DDBJ databases">
        <title>Sequencing the genomes of 1000 actinobacteria strains.</title>
        <authorList>
            <person name="Klenk H.-P."/>
        </authorList>
    </citation>
    <scope>NUCLEOTIDE SEQUENCE [LARGE SCALE GENOMIC DNA]</scope>
    <source>
        <strain evidence="2 3">DSM 45267</strain>
    </source>
</reference>
<feature type="domain" description="Amidase" evidence="1">
    <location>
        <begin position="30"/>
        <end position="455"/>
    </location>
</feature>
<gene>
    <name evidence="2" type="ORF">FB384_003404</name>
</gene>
<organism evidence="2 3">
    <name type="scientific">Prauserella sediminis</name>
    <dbReference type="NCBI Taxonomy" id="577680"/>
    <lineage>
        <taxon>Bacteria</taxon>
        <taxon>Bacillati</taxon>
        <taxon>Actinomycetota</taxon>
        <taxon>Actinomycetes</taxon>
        <taxon>Pseudonocardiales</taxon>
        <taxon>Pseudonocardiaceae</taxon>
        <taxon>Prauserella</taxon>
        <taxon>Prauserella salsuginis group</taxon>
    </lineage>
</organism>
<keyword evidence="2" id="KW-0436">Ligase</keyword>
<dbReference type="RefSeq" id="WP_183784236.1">
    <property type="nucleotide sequence ID" value="NZ_JACIBS010000001.1"/>
</dbReference>
<dbReference type="GO" id="GO:0050566">
    <property type="term" value="F:asparaginyl-tRNA synthase (glutamine-hydrolyzing) activity"/>
    <property type="evidence" value="ECO:0007669"/>
    <property type="project" value="UniProtKB-EC"/>
</dbReference>
<keyword evidence="2" id="KW-0808">Transferase</keyword>
<proteinExistence type="predicted"/>
<keyword evidence="3" id="KW-1185">Reference proteome</keyword>
<dbReference type="AlphaFoldDB" id="A0A839XMK2"/>
<dbReference type="PANTHER" id="PTHR43372">
    <property type="entry name" value="FATTY-ACID AMIDE HYDROLASE"/>
    <property type="match status" value="1"/>
</dbReference>